<reference evidence="2" key="1">
    <citation type="journal article" date="2015" name="Nature">
        <title>Complex archaea that bridge the gap between prokaryotes and eukaryotes.</title>
        <authorList>
            <person name="Spang A."/>
            <person name="Saw J.H."/>
            <person name="Jorgensen S.L."/>
            <person name="Zaremba-Niedzwiedzka K."/>
            <person name="Martijn J."/>
            <person name="Lind A.E."/>
            <person name="van Eijk R."/>
            <person name="Schleper C."/>
            <person name="Guy L."/>
            <person name="Ettema T.J."/>
        </authorList>
    </citation>
    <scope>NUCLEOTIDE SEQUENCE</scope>
</reference>
<evidence type="ECO:0000259" key="1">
    <source>
        <dbReference type="Pfam" id="PF13737"/>
    </source>
</evidence>
<accession>A0A0F8ZU93</accession>
<dbReference type="InterPro" id="IPR053520">
    <property type="entry name" value="Transposase_Tn903"/>
</dbReference>
<dbReference type="Pfam" id="PF13737">
    <property type="entry name" value="DDE_Tnp_1_5"/>
    <property type="match status" value="1"/>
</dbReference>
<dbReference type="InterPro" id="IPR053172">
    <property type="entry name" value="Tn903_transposase"/>
</dbReference>
<name>A0A0F8ZU93_9ZZZZ</name>
<sequence>MPYKFNADRRDKIPKQRHRVTNWAEYNEGLRRRGDLTVWISEDALSLWSAPRRTTRGGQPHYSDLAIEMCLTLGLVFKQPLRQTQGLMRSIAQLLGVAIAVPDFSTLSRRGNGLTLRPKPKSKCDKPVQLVVDSTGLKIFGEGDWLEEKHKTRRKRRSWRKLHLGLDLVSGEIVCSDLTKDDVGDPTALPGLLDQIDGPADRFLADGAYDGKPTSDLLTARFGSLIELTIPPPKNALLSLNAAKDPTVRDRHIADVAARGRMAWQKATGYNQRSRGETLMGRWKVVIGPKLKARTFENQKTEAKIGVRVLNWMTGLGHPSFERTA</sequence>
<feature type="domain" description="Transposase DDE" evidence="1">
    <location>
        <begin position="32"/>
        <end position="142"/>
    </location>
</feature>
<dbReference type="InterPro" id="IPR025668">
    <property type="entry name" value="Tnp_DDE_dom"/>
</dbReference>
<dbReference type="EMBL" id="LAZR01061461">
    <property type="protein sequence ID" value="KKK63536.1"/>
    <property type="molecule type" value="Genomic_DNA"/>
</dbReference>
<gene>
    <name evidence="2" type="ORF">LCGC14_2993290</name>
</gene>
<evidence type="ECO:0000313" key="2">
    <source>
        <dbReference type="EMBL" id="KKK63536.1"/>
    </source>
</evidence>
<comment type="caution">
    <text evidence="2">The sequence shown here is derived from an EMBL/GenBank/DDBJ whole genome shotgun (WGS) entry which is preliminary data.</text>
</comment>
<dbReference type="NCBIfam" id="NF033579">
    <property type="entry name" value="transpos_IS5_2"/>
    <property type="match status" value="1"/>
</dbReference>
<dbReference type="PANTHER" id="PTHR34631">
    <property type="match status" value="1"/>
</dbReference>
<proteinExistence type="predicted"/>
<protein>
    <recommendedName>
        <fullName evidence="1">Transposase DDE domain-containing protein</fullName>
    </recommendedName>
</protein>
<dbReference type="AlphaFoldDB" id="A0A0F8ZU93"/>
<dbReference type="PANTHER" id="PTHR34631:SF3">
    <property type="entry name" value="ISSOD12 TRANSPOSASE TNPA_ISSOD12"/>
    <property type="match status" value="1"/>
</dbReference>
<organism evidence="2">
    <name type="scientific">marine sediment metagenome</name>
    <dbReference type="NCBI Taxonomy" id="412755"/>
    <lineage>
        <taxon>unclassified sequences</taxon>
        <taxon>metagenomes</taxon>
        <taxon>ecological metagenomes</taxon>
    </lineage>
</organism>